<dbReference type="OrthoDB" id="2631350at2759"/>
<name>A0A5C3KQ19_COPMA</name>
<dbReference type="InterPro" id="IPR032675">
    <property type="entry name" value="LRR_dom_sf"/>
</dbReference>
<dbReference type="SUPFAM" id="SSF52047">
    <property type="entry name" value="RNI-like"/>
    <property type="match status" value="1"/>
</dbReference>
<dbReference type="Gene3D" id="3.80.10.10">
    <property type="entry name" value="Ribonuclease Inhibitor"/>
    <property type="match status" value="1"/>
</dbReference>
<organism evidence="2 3">
    <name type="scientific">Coprinopsis marcescibilis</name>
    <name type="common">Agaric fungus</name>
    <name type="synonym">Psathyrella marcescibilis</name>
    <dbReference type="NCBI Taxonomy" id="230819"/>
    <lineage>
        <taxon>Eukaryota</taxon>
        <taxon>Fungi</taxon>
        <taxon>Dikarya</taxon>
        <taxon>Basidiomycota</taxon>
        <taxon>Agaricomycotina</taxon>
        <taxon>Agaricomycetes</taxon>
        <taxon>Agaricomycetidae</taxon>
        <taxon>Agaricales</taxon>
        <taxon>Agaricineae</taxon>
        <taxon>Psathyrellaceae</taxon>
        <taxon>Coprinopsis</taxon>
    </lineage>
</organism>
<evidence type="ECO:0008006" key="4">
    <source>
        <dbReference type="Google" id="ProtNLM"/>
    </source>
</evidence>
<accession>A0A5C3KQ19</accession>
<gene>
    <name evidence="2" type="ORF">FA15DRAFT_596157</name>
</gene>
<sequence>MSCSSAVSNDVLSNEDLMNVVFGYLLEDVDFPPLYRSRRQLLWVALTCKSFLEPALDALWTSLPGLPPLLKLIPNLSLAGDTYVIGNSNNDRKWDKVQAYGRRVRSIVIEHKSQPPQTVSPFAYQVISMCAGSEATNLFPNLKTLTVNLTGWRDYASAFLALSSCLEKIELIHIQGSNDAEFVRAFLTALPAKAKNLRKLELSGKGDASVVDSLFQIHHFKGLSDLTLMLSDVSIPLQLLVALGRLRNLSSLTLHPTNIASTSSSPYLFSVPPVKMEGGSVPMFPALSYLTIGGSPGDIATSLSYTISPRIQKLSLLLKSERESEAHLVDCFQRISSMCPNLQAFEISCTIKGKIIPSILPLLDLKALTFFRIDAGILSCSNELVATIATSLPNLTTLHLPAVSGSQSPDLGCLILLASHCPSLIDVRICLNLDTPPGRVLPSSGDGETNPGQRSIKHTREKSSHGLQSLWISDSGGDRGFSVAEMIAMARFLLVLFPQLETFGLHKNSRGEGKGKASVFQDIFSILCAVREGV</sequence>
<evidence type="ECO:0000313" key="3">
    <source>
        <dbReference type="Proteomes" id="UP000307440"/>
    </source>
</evidence>
<protein>
    <recommendedName>
        <fullName evidence="4">F-box domain-containing protein</fullName>
    </recommendedName>
</protein>
<dbReference type="Proteomes" id="UP000307440">
    <property type="component" value="Unassembled WGS sequence"/>
</dbReference>
<keyword evidence="3" id="KW-1185">Reference proteome</keyword>
<dbReference type="AlphaFoldDB" id="A0A5C3KQ19"/>
<dbReference type="EMBL" id="ML210241">
    <property type="protein sequence ID" value="TFK22416.1"/>
    <property type="molecule type" value="Genomic_DNA"/>
</dbReference>
<dbReference type="STRING" id="230819.A0A5C3KQ19"/>
<feature type="region of interest" description="Disordered" evidence="1">
    <location>
        <begin position="440"/>
        <end position="462"/>
    </location>
</feature>
<evidence type="ECO:0000313" key="2">
    <source>
        <dbReference type="EMBL" id="TFK22416.1"/>
    </source>
</evidence>
<evidence type="ECO:0000256" key="1">
    <source>
        <dbReference type="SAM" id="MobiDB-lite"/>
    </source>
</evidence>
<reference evidence="2 3" key="1">
    <citation type="journal article" date="2019" name="Nat. Ecol. Evol.">
        <title>Megaphylogeny resolves global patterns of mushroom evolution.</title>
        <authorList>
            <person name="Varga T."/>
            <person name="Krizsan K."/>
            <person name="Foldi C."/>
            <person name="Dima B."/>
            <person name="Sanchez-Garcia M."/>
            <person name="Sanchez-Ramirez S."/>
            <person name="Szollosi G.J."/>
            <person name="Szarkandi J.G."/>
            <person name="Papp V."/>
            <person name="Albert L."/>
            <person name="Andreopoulos W."/>
            <person name="Angelini C."/>
            <person name="Antonin V."/>
            <person name="Barry K.W."/>
            <person name="Bougher N.L."/>
            <person name="Buchanan P."/>
            <person name="Buyck B."/>
            <person name="Bense V."/>
            <person name="Catcheside P."/>
            <person name="Chovatia M."/>
            <person name="Cooper J."/>
            <person name="Damon W."/>
            <person name="Desjardin D."/>
            <person name="Finy P."/>
            <person name="Geml J."/>
            <person name="Haridas S."/>
            <person name="Hughes K."/>
            <person name="Justo A."/>
            <person name="Karasinski D."/>
            <person name="Kautmanova I."/>
            <person name="Kiss B."/>
            <person name="Kocsube S."/>
            <person name="Kotiranta H."/>
            <person name="LaButti K.M."/>
            <person name="Lechner B.E."/>
            <person name="Liimatainen K."/>
            <person name="Lipzen A."/>
            <person name="Lukacs Z."/>
            <person name="Mihaltcheva S."/>
            <person name="Morgado L.N."/>
            <person name="Niskanen T."/>
            <person name="Noordeloos M.E."/>
            <person name="Ohm R.A."/>
            <person name="Ortiz-Santana B."/>
            <person name="Ovrebo C."/>
            <person name="Racz N."/>
            <person name="Riley R."/>
            <person name="Savchenko A."/>
            <person name="Shiryaev A."/>
            <person name="Soop K."/>
            <person name="Spirin V."/>
            <person name="Szebenyi C."/>
            <person name="Tomsovsky M."/>
            <person name="Tulloss R.E."/>
            <person name="Uehling J."/>
            <person name="Grigoriev I.V."/>
            <person name="Vagvolgyi C."/>
            <person name="Papp T."/>
            <person name="Martin F.M."/>
            <person name="Miettinen O."/>
            <person name="Hibbett D.S."/>
            <person name="Nagy L.G."/>
        </authorList>
    </citation>
    <scope>NUCLEOTIDE SEQUENCE [LARGE SCALE GENOMIC DNA]</scope>
    <source>
        <strain evidence="2 3">CBS 121175</strain>
    </source>
</reference>
<proteinExistence type="predicted"/>